<evidence type="ECO:0000256" key="1">
    <source>
        <dbReference type="ARBA" id="ARBA00022786"/>
    </source>
</evidence>
<dbReference type="Gene3D" id="3.80.10.10">
    <property type="entry name" value="Ribonuclease Inhibitor"/>
    <property type="match status" value="1"/>
</dbReference>
<dbReference type="AlphaFoldDB" id="A0AA39KHK9"/>
<reference evidence="3" key="1">
    <citation type="journal article" date="2023" name="bioRxiv">
        <title>Scaffold-level genome assemblies of two parasitoid biocontrol wasps reveal the parthenogenesis mechanism and an associated novel virus.</title>
        <authorList>
            <person name="Inwood S."/>
            <person name="Skelly J."/>
            <person name="Guhlin J."/>
            <person name="Harrop T."/>
            <person name="Goldson S."/>
            <person name="Dearden P."/>
        </authorList>
    </citation>
    <scope>NUCLEOTIDE SEQUENCE</scope>
    <source>
        <strain evidence="3">Lincoln</strain>
        <tissue evidence="3">Whole body</tissue>
    </source>
</reference>
<accession>A0AA39KHK9</accession>
<organism evidence="3 4">
    <name type="scientific">Microctonus hyperodae</name>
    <name type="common">Parasitoid wasp</name>
    <dbReference type="NCBI Taxonomy" id="165561"/>
    <lineage>
        <taxon>Eukaryota</taxon>
        <taxon>Metazoa</taxon>
        <taxon>Ecdysozoa</taxon>
        <taxon>Arthropoda</taxon>
        <taxon>Hexapoda</taxon>
        <taxon>Insecta</taxon>
        <taxon>Pterygota</taxon>
        <taxon>Neoptera</taxon>
        <taxon>Endopterygota</taxon>
        <taxon>Hymenoptera</taxon>
        <taxon>Apocrita</taxon>
        <taxon>Ichneumonoidea</taxon>
        <taxon>Braconidae</taxon>
        <taxon>Euphorinae</taxon>
        <taxon>Microctonus</taxon>
    </lineage>
</organism>
<dbReference type="EMBL" id="JAQQBR010001834">
    <property type="protein sequence ID" value="KAK0162132.1"/>
    <property type="molecule type" value="Genomic_DNA"/>
</dbReference>
<dbReference type="PROSITE" id="PS50181">
    <property type="entry name" value="FBOX"/>
    <property type="match status" value="1"/>
</dbReference>
<sequence length="431" mass="49794">MNMNYEITDEINNNIDTWDSLIIDLFPFDSEFEMRSTNALDDNSILEIFSHLSMSDIINAGKVCRQWRRLCEHSWTALENLQCIDYEWLLSGKLRRQKLFLKGTCPTYLEEILLKHGHGIKYFYLSHNYNLRLFTIAARCCRDLLKIEIIINTPVYKEFDTNMRHLLENNTNLKTFIYYNEFDDSVLKSIFLQYMSDYTENIILYVRHNVKPSFLISALKKFKCLQSFECKTSCGLFFDSPIMETINCNKSLNSIFLNETKLALTISFSQTVDLVNLTHLVLRGDKQLLNFDLINIINNCKQLKYLDLTQCSQITDKGIASLATLINLNTLEISYCDKVTDKSISKLPPELTILICSHCENIKDYGVINLIKNALNLRILDFSYCSITNATVRAAIEVVNKRTDNSLTMTVNNTNVNLSEISNIPLLLSIK</sequence>
<dbReference type="Gene3D" id="1.20.1280.50">
    <property type="match status" value="1"/>
</dbReference>
<evidence type="ECO:0000313" key="3">
    <source>
        <dbReference type="EMBL" id="KAK0162132.1"/>
    </source>
</evidence>
<dbReference type="InterPro" id="IPR057207">
    <property type="entry name" value="FBXL15_LRR"/>
</dbReference>
<dbReference type="GO" id="GO:0019005">
    <property type="term" value="C:SCF ubiquitin ligase complex"/>
    <property type="evidence" value="ECO:0007669"/>
    <property type="project" value="TreeGrafter"/>
</dbReference>
<dbReference type="SUPFAM" id="SSF81383">
    <property type="entry name" value="F-box domain"/>
    <property type="match status" value="1"/>
</dbReference>
<keyword evidence="4" id="KW-1185">Reference proteome</keyword>
<keyword evidence="1" id="KW-0833">Ubl conjugation pathway</keyword>
<protein>
    <recommendedName>
        <fullName evidence="2">F-box domain-containing protein</fullName>
    </recommendedName>
</protein>
<dbReference type="InterPro" id="IPR006553">
    <property type="entry name" value="Leu-rich_rpt_Cys-con_subtyp"/>
</dbReference>
<feature type="domain" description="F-box" evidence="2">
    <location>
        <begin position="34"/>
        <end position="78"/>
    </location>
</feature>
<comment type="caution">
    <text evidence="3">The sequence shown here is derived from an EMBL/GenBank/DDBJ whole genome shotgun (WGS) entry which is preliminary data.</text>
</comment>
<gene>
    <name evidence="3" type="ORF">PV327_008494</name>
</gene>
<dbReference type="Pfam" id="PF12937">
    <property type="entry name" value="F-box-like"/>
    <property type="match status" value="1"/>
</dbReference>
<dbReference type="InterPro" id="IPR001810">
    <property type="entry name" value="F-box_dom"/>
</dbReference>
<dbReference type="InterPro" id="IPR032675">
    <property type="entry name" value="LRR_dom_sf"/>
</dbReference>
<dbReference type="Proteomes" id="UP001168972">
    <property type="component" value="Unassembled WGS sequence"/>
</dbReference>
<dbReference type="GO" id="GO:0031146">
    <property type="term" value="P:SCF-dependent proteasomal ubiquitin-dependent protein catabolic process"/>
    <property type="evidence" value="ECO:0007669"/>
    <property type="project" value="TreeGrafter"/>
</dbReference>
<dbReference type="PANTHER" id="PTHR13318">
    <property type="entry name" value="PARTNER OF PAIRED, ISOFORM B-RELATED"/>
    <property type="match status" value="1"/>
</dbReference>
<proteinExistence type="predicted"/>
<dbReference type="Pfam" id="PF25372">
    <property type="entry name" value="DUF7885"/>
    <property type="match status" value="1"/>
</dbReference>
<name>A0AA39KHK9_MICHY</name>
<reference evidence="3" key="2">
    <citation type="submission" date="2023-03" db="EMBL/GenBank/DDBJ databases">
        <authorList>
            <person name="Inwood S.N."/>
            <person name="Skelly J.G."/>
            <person name="Guhlin J."/>
            <person name="Harrop T.W.R."/>
            <person name="Goldson S.G."/>
            <person name="Dearden P.K."/>
        </authorList>
    </citation>
    <scope>NUCLEOTIDE SEQUENCE</scope>
    <source>
        <strain evidence="3">Lincoln</strain>
        <tissue evidence="3">Whole body</tissue>
    </source>
</reference>
<evidence type="ECO:0000313" key="4">
    <source>
        <dbReference type="Proteomes" id="UP001168972"/>
    </source>
</evidence>
<dbReference type="SUPFAM" id="SSF52047">
    <property type="entry name" value="RNI-like"/>
    <property type="match status" value="1"/>
</dbReference>
<dbReference type="SMART" id="SM00367">
    <property type="entry name" value="LRR_CC"/>
    <property type="match status" value="3"/>
</dbReference>
<evidence type="ECO:0000259" key="2">
    <source>
        <dbReference type="PROSITE" id="PS50181"/>
    </source>
</evidence>
<dbReference type="InterPro" id="IPR036047">
    <property type="entry name" value="F-box-like_dom_sf"/>
</dbReference>
<dbReference type="SMART" id="SM00256">
    <property type="entry name" value="FBOX"/>
    <property type="match status" value="1"/>
</dbReference>